<dbReference type="SUPFAM" id="SSF46785">
    <property type="entry name" value="Winged helix' DNA-binding domain"/>
    <property type="match status" value="1"/>
</dbReference>
<protein>
    <recommendedName>
        <fullName evidence="1">HTH hxlR-type domain-containing protein</fullName>
    </recommendedName>
</protein>
<dbReference type="InterPro" id="IPR002577">
    <property type="entry name" value="HTH_HxlR"/>
</dbReference>
<accession>A0A2S6ANX2</accession>
<comment type="caution">
    <text evidence="2">The sequence shown here is derived from an EMBL/GenBank/DDBJ whole genome shotgun (WGS) entry which is preliminary data.</text>
</comment>
<feature type="domain" description="HTH hxlR-type" evidence="1">
    <location>
        <begin position="1"/>
        <end position="52"/>
    </location>
</feature>
<sequence length="52" mass="5740">MLVRQLRELEADGLVTRTVFDTVPPQGEYDPTAEGRGLVPVPTALYGRRKAV</sequence>
<proteinExistence type="predicted"/>
<reference evidence="2 3" key="1">
    <citation type="submission" date="2018-02" db="EMBL/GenBank/DDBJ databases">
        <title>8 Nocardia nova and 1 Nocardia cyriacigeorgica strain used for evolution to TMP-SMX.</title>
        <authorList>
            <person name="Mehta H."/>
            <person name="Weng J."/>
            <person name="Shamoo Y."/>
        </authorList>
    </citation>
    <scope>NUCLEOTIDE SEQUENCE [LARGE SCALE GENOMIC DNA]</scope>
    <source>
        <strain evidence="2 3">MDA3139</strain>
    </source>
</reference>
<dbReference type="InterPro" id="IPR036390">
    <property type="entry name" value="WH_DNA-bd_sf"/>
</dbReference>
<dbReference type="Gene3D" id="1.10.10.10">
    <property type="entry name" value="Winged helix-like DNA-binding domain superfamily/Winged helix DNA-binding domain"/>
    <property type="match status" value="1"/>
</dbReference>
<dbReference type="AlphaFoldDB" id="A0A2S6ANX2"/>
<dbReference type="InterPro" id="IPR036388">
    <property type="entry name" value="WH-like_DNA-bd_sf"/>
</dbReference>
<dbReference type="Proteomes" id="UP000239874">
    <property type="component" value="Unassembled WGS sequence"/>
</dbReference>
<evidence type="ECO:0000313" key="2">
    <source>
        <dbReference type="EMBL" id="PPJ36886.1"/>
    </source>
</evidence>
<dbReference type="Pfam" id="PF01638">
    <property type="entry name" value="HxlR"/>
    <property type="match status" value="1"/>
</dbReference>
<evidence type="ECO:0000313" key="3">
    <source>
        <dbReference type="Proteomes" id="UP000239874"/>
    </source>
</evidence>
<gene>
    <name evidence="2" type="ORF">C5E45_18635</name>
</gene>
<evidence type="ECO:0000259" key="1">
    <source>
        <dbReference type="PROSITE" id="PS51118"/>
    </source>
</evidence>
<name>A0A2S6ANX2_9NOCA</name>
<organism evidence="2 3">
    <name type="scientific">Nocardia nova</name>
    <dbReference type="NCBI Taxonomy" id="37330"/>
    <lineage>
        <taxon>Bacteria</taxon>
        <taxon>Bacillati</taxon>
        <taxon>Actinomycetota</taxon>
        <taxon>Actinomycetes</taxon>
        <taxon>Mycobacteriales</taxon>
        <taxon>Nocardiaceae</taxon>
        <taxon>Nocardia</taxon>
    </lineage>
</organism>
<dbReference type="EMBL" id="PSZC01000012">
    <property type="protein sequence ID" value="PPJ36886.1"/>
    <property type="molecule type" value="Genomic_DNA"/>
</dbReference>
<dbReference type="PROSITE" id="PS51118">
    <property type="entry name" value="HTH_HXLR"/>
    <property type="match status" value="1"/>
</dbReference>
<dbReference type="OrthoDB" id="5183359at2"/>